<comment type="similarity">
    <text evidence="1">Belongs to the DNA2/NAM7 helicase family.</text>
</comment>
<dbReference type="Proteomes" id="UP000011081">
    <property type="component" value="Unassembled WGS sequence"/>
</dbReference>
<keyword evidence="4" id="KW-0347">Helicase</keyword>
<evidence type="ECO:0000256" key="2">
    <source>
        <dbReference type="ARBA" id="ARBA00022741"/>
    </source>
</evidence>
<dbReference type="GeneID" id="19880070"/>
<dbReference type="GO" id="GO:0003723">
    <property type="term" value="F:RNA binding"/>
    <property type="evidence" value="ECO:0007669"/>
    <property type="project" value="InterPro"/>
</dbReference>
<dbReference type="GO" id="GO:0003724">
    <property type="term" value="F:RNA helicase activity"/>
    <property type="evidence" value="ECO:0007669"/>
    <property type="project" value="InterPro"/>
</dbReference>
<dbReference type="EMBL" id="GL877451">
    <property type="protein sequence ID" value="ELA46315.1"/>
    <property type="molecule type" value="Genomic_DNA"/>
</dbReference>
<dbReference type="SUPFAM" id="SSF52540">
    <property type="entry name" value="P-loop containing nucleoside triphosphate hydrolases"/>
    <property type="match status" value="1"/>
</dbReference>
<dbReference type="FunFam" id="3.40.50.300:FF:000326">
    <property type="entry name" value="P-loop containing nucleoside triphosphate hydrolase"/>
    <property type="match status" value="1"/>
</dbReference>
<organism evidence="10 11">
    <name type="scientific">Vavraia culicis (isolate floridensis)</name>
    <name type="common">Microsporidian parasite</name>
    <dbReference type="NCBI Taxonomy" id="948595"/>
    <lineage>
        <taxon>Eukaryota</taxon>
        <taxon>Fungi</taxon>
        <taxon>Fungi incertae sedis</taxon>
        <taxon>Microsporidia</taxon>
        <taxon>Pleistophoridae</taxon>
        <taxon>Vavraia</taxon>
    </lineage>
</organism>
<evidence type="ECO:0000313" key="11">
    <source>
        <dbReference type="Proteomes" id="UP000011081"/>
    </source>
</evidence>
<accession>L2GT83</accession>
<feature type="region of interest" description="Disordered" evidence="8">
    <location>
        <begin position="445"/>
        <end position="506"/>
    </location>
</feature>
<dbReference type="Pfam" id="PF09416">
    <property type="entry name" value="UPF1_Zn_bind"/>
    <property type="match status" value="1"/>
</dbReference>
<evidence type="ECO:0000256" key="4">
    <source>
        <dbReference type="ARBA" id="ARBA00022806"/>
    </source>
</evidence>
<dbReference type="InterPro" id="IPR003593">
    <property type="entry name" value="AAA+_ATPase"/>
</dbReference>
<dbReference type="GO" id="GO:0000184">
    <property type="term" value="P:nuclear-transcribed mRNA catabolic process, nonsense-mediated decay"/>
    <property type="evidence" value="ECO:0007669"/>
    <property type="project" value="InterPro"/>
</dbReference>
<gene>
    <name evidence="10" type="ORF">VCUG_02203</name>
</gene>
<dbReference type="InterPro" id="IPR014001">
    <property type="entry name" value="Helicase_ATP-bd"/>
</dbReference>
<dbReference type="HOGENOM" id="CLU_001666_4_2_1"/>
<dbReference type="Pfam" id="PF13086">
    <property type="entry name" value="AAA_11"/>
    <property type="match status" value="1"/>
</dbReference>
<dbReference type="CDD" id="cd18808">
    <property type="entry name" value="SF1_C_Upf1"/>
    <property type="match status" value="1"/>
</dbReference>
<dbReference type="FunCoup" id="L2GT83">
    <property type="interactions" value="326"/>
</dbReference>
<dbReference type="GO" id="GO:0005694">
    <property type="term" value="C:chromosome"/>
    <property type="evidence" value="ECO:0007669"/>
    <property type="project" value="UniProtKB-ARBA"/>
</dbReference>
<evidence type="ECO:0000256" key="7">
    <source>
        <dbReference type="PROSITE-ProRule" id="PRU01341"/>
    </source>
</evidence>
<dbReference type="GO" id="GO:0005524">
    <property type="term" value="F:ATP binding"/>
    <property type="evidence" value="ECO:0007669"/>
    <property type="project" value="UniProtKB-KW"/>
</dbReference>
<dbReference type="SMART" id="SM00382">
    <property type="entry name" value="AAA"/>
    <property type="match status" value="1"/>
</dbReference>
<dbReference type="InterPro" id="IPR041677">
    <property type="entry name" value="DNA2/NAM7_AAA_11"/>
</dbReference>
<evidence type="ECO:0000259" key="9">
    <source>
        <dbReference type="PROSITE" id="PS51997"/>
    </source>
</evidence>
<dbReference type="OMA" id="LEFNTHG"/>
<dbReference type="PROSITE" id="PS51997">
    <property type="entry name" value="UPF1_CH_RICH"/>
    <property type="match status" value="1"/>
</dbReference>
<feature type="compositionally biased region" description="Basic and acidic residues" evidence="8">
    <location>
        <begin position="140"/>
        <end position="151"/>
    </location>
</feature>
<evidence type="ECO:0000256" key="3">
    <source>
        <dbReference type="ARBA" id="ARBA00022801"/>
    </source>
</evidence>
<keyword evidence="7" id="KW-0862">Zinc</keyword>
<comment type="catalytic activity">
    <reaction evidence="6">
        <text>ATP + H2O = ADP + phosphate + H(+)</text>
        <dbReference type="Rhea" id="RHEA:13065"/>
        <dbReference type="ChEBI" id="CHEBI:15377"/>
        <dbReference type="ChEBI" id="CHEBI:15378"/>
        <dbReference type="ChEBI" id="CHEBI:30616"/>
        <dbReference type="ChEBI" id="CHEBI:43474"/>
        <dbReference type="ChEBI" id="CHEBI:456216"/>
        <dbReference type="EC" id="3.6.4.12"/>
    </reaction>
    <physiologicalReaction direction="left-to-right" evidence="6">
        <dbReference type="Rhea" id="RHEA:13066"/>
    </physiologicalReaction>
</comment>
<proteinExistence type="inferred from homology"/>
<sequence>MPCSYCEAHSHLITCADCHQSFCNTFKGTTISHIIFHLKKNGHKRILIDRLIVCELCGQSDVFMLRGVDGMIVCGCCGDGEPVVDGKALVPWVCSGRDEGARSKNDSGASAKNGEEMKEKTTAVEDGNDEKTQKKARSSITRDGHSDDTENKECALPRVQLKYTNQEYISIFTSLITAECEQEKHNKERLTREKIFVRFEHKNDRIFAHFSFCRDEMCARINIGDEVKIFVHTSTLKGFICNDTIYTEENIAEIVNTDVKYPDGEYRMEFPWRNVGYQRMKRALTSLKKKCAHRITQLIWKGKVKKRKSAHMHEIVVPDRMPPLNECQKIAIDAALNNHLTLVQGPPGTGKTITTAAIVYNLLKHKKGKILVVAPSNIAVDNLTRRILKCGIDVLRIVSRNREGLVSDLDDITLHKKVNREIERIADAKGRGDCVEGGEYDVEYDRNRGSDREYDRDKKRDGEYDRDKKRDREYDRDKKRDGDKNEETLSNSPNHGHSAKQTIDSEKLSKLMQRMNVKNKKTTGKDRLRDYLRYSFVKDARVITCTCVTAGQELFKRFKFPYVLIDEAVQATEPLTLVPLIYSCRKLILVGDHKQLGPTILNKKAANAGLRVSLFERLIRLGVVPYLLTVQYRMHPVLCEWVSNTFYDGALVSAHYTHGAHARYGTGITAWFNLPMPTFFYVSRGREELFISGTSYLNKAEAQQCLAIIRHLKMNGVRETEVGIITPYEGQRVLLSRLTACEVANVDAFQGREKAFIIISLVRSNSINDIGFVSDRRRMCVALTRAKHGLFIVGNPGTFCKNKMWKELIAYYQGKGVLVEGEVEELRRCEVLGVTHFDFGNFVREVYHE</sequence>
<dbReference type="PANTHER" id="PTHR10887">
    <property type="entry name" value="DNA2/NAM7 HELICASE FAMILY"/>
    <property type="match status" value="1"/>
</dbReference>
<dbReference type="InParanoid" id="L2GT83"/>
<evidence type="ECO:0000256" key="1">
    <source>
        <dbReference type="ARBA" id="ARBA00007913"/>
    </source>
</evidence>
<comment type="caution">
    <text evidence="7">Lacks conserved residue(s) required for the propagation of feature annotation.</text>
</comment>
<feature type="domain" description="Upf1" evidence="9">
    <location>
        <begin position="1"/>
        <end position="121"/>
    </location>
</feature>
<dbReference type="STRING" id="948595.L2GT83"/>
<dbReference type="RefSeq" id="XP_008075216.1">
    <property type="nucleotide sequence ID" value="XM_008077025.1"/>
</dbReference>
<dbReference type="InterPro" id="IPR027417">
    <property type="entry name" value="P-loop_NTPase"/>
</dbReference>
<dbReference type="AlphaFoldDB" id="L2GT83"/>
<evidence type="ECO:0000256" key="6">
    <source>
        <dbReference type="ARBA" id="ARBA00048432"/>
    </source>
</evidence>
<keyword evidence="5" id="KW-0067">ATP-binding</keyword>
<dbReference type="GO" id="GO:0016787">
    <property type="term" value="F:hydrolase activity"/>
    <property type="evidence" value="ECO:0007669"/>
    <property type="project" value="UniProtKB-KW"/>
</dbReference>
<feature type="compositionally biased region" description="Polar residues" evidence="8">
    <location>
        <begin position="488"/>
        <end position="502"/>
    </location>
</feature>
<dbReference type="GO" id="GO:0008270">
    <property type="term" value="F:zinc ion binding"/>
    <property type="evidence" value="ECO:0007669"/>
    <property type="project" value="UniProtKB-UniRule"/>
</dbReference>
<dbReference type="PANTHER" id="PTHR10887:SF364">
    <property type="entry name" value="REGULATOR OF NONSENSE TRANSCRIPTS 1"/>
    <property type="match status" value="1"/>
</dbReference>
<evidence type="ECO:0000256" key="8">
    <source>
        <dbReference type="SAM" id="MobiDB-lite"/>
    </source>
</evidence>
<keyword evidence="7" id="KW-0863">Zinc-finger</keyword>
<feature type="compositionally biased region" description="Basic and acidic residues" evidence="8">
    <location>
        <begin position="113"/>
        <end position="133"/>
    </location>
</feature>
<dbReference type="SMART" id="SM00487">
    <property type="entry name" value="DEXDc"/>
    <property type="match status" value="1"/>
</dbReference>
<keyword evidence="3" id="KW-0378">Hydrolase</keyword>
<reference evidence="11" key="1">
    <citation type="submission" date="2011-03" db="EMBL/GenBank/DDBJ databases">
        <title>The genome sequence of Vavraia culicis strain floridensis.</title>
        <authorList>
            <consortium name="The Broad Institute Genome Sequencing Platform"/>
            <person name="Cuomo C."/>
            <person name="Becnel J."/>
            <person name="Sanscrainte N."/>
            <person name="Young S.K."/>
            <person name="Zeng Q."/>
            <person name="Gargeya S."/>
            <person name="Fitzgerald M."/>
            <person name="Haas B."/>
            <person name="Abouelleil A."/>
            <person name="Alvarado L."/>
            <person name="Arachchi H.M."/>
            <person name="Berlin A."/>
            <person name="Chapman S.B."/>
            <person name="Gearin G."/>
            <person name="Goldberg J."/>
            <person name="Griggs A."/>
            <person name="Gujja S."/>
            <person name="Hansen M."/>
            <person name="Heiman D."/>
            <person name="Howarth C."/>
            <person name="Larimer J."/>
            <person name="Lui A."/>
            <person name="MacDonald P.J.P."/>
            <person name="McCowen C."/>
            <person name="Montmayeur A."/>
            <person name="Murphy C."/>
            <person name="Neiman D."/>
            <person name="Pearson M."/>
            <person name="Priest M."/>
            <person name="Roberts A."/>
            <person name="Saif S."/>
            <person name="Shea T."/>
            <person name="Sisk P."/>
            <person name="Stolte C."/>
            <person name="Sykes S."/>
            <person name="Wortman J."/>
            <person name="Nusbaum C."/>
            <person name="Birren B."/>
        </authorList>
    </citation>
    <scope>NUCLEOTIDE SEQUENCE [LARGE SCALE GENOMIC DNA]</scope>
    <source>
        <strain evidence="11">floridensis</strain>
    </source>
</reference>
<keyword evidence="7" id="KW-0479">Metal-binding</keyword>
<keyword evidence="11" id="KW-1185">Reference proteome</keyword>
<evidence type="ECO:0000256" key="5">
    <source>
        <dbReference type="ARBA" id="ARBA00022840"/>
    </source>
</evidence>
<feature type="compositionally biased region" description="Basic and acidic residues" evidence="8">
    <location>
        <begin position="445"/>
        <end position="487"/>
    </location>
</feature>
<dbReference type="GO" id="GO:0003678">
    <property type="term" value="F:DNA helicase activity"/>
    <property type="evidence" value="ECO:0007669"/>
    <property type="project" value="UniProtKB-EC"/>
</dbReference>
<feature type="region of interest" description="Disordered" evidence="8">
    <location>
        <begin position="99"/>
        <end position="151"/>
    </location>
</feature>
<dbReference type="GO" id="GO:0005737">
    <property type="term" value="C:cytoplasm"/>
    <property type="evidence" value="ECO:0007669"/>
    <property type="project" value="InterPro"/>
</dbReference>
<protein>
    <recommendedName>
        <fullName evidence="9">Upf1 domain-containing protein</fullName>
    </recommendedName>
</protein>
<dbReference type="InterPro" id="IPR018999">
    <property type="entry name" value="UPF1_CH/ZBD"/>
</dbReference>
<dbReference type="InterPro" id="IPR041679">
    <property type="entry name" value="DNA2/NAM7-like_C"/>
</dbReference>
<dbReference type="VEuPathDB" id="MicrosporidiaDB:VCUG_02203"/>
<name>L2GT83_VAVCU</name>
<dbReference type="Gene3D" id="3.40.50.300">
    <property type="entry name" value="P-loop containing nucleotide triphosphate hydrolases"/>
    <property type="match status" value="2"/>
</dbReference>
<dbReference type="Pfam" id="PF13087">
    <property type="entry name" value="AAA_12"/>
    <property type="match status" value="1"/>
</dbReference>
<evidence type="ECO:0000313" key="10">
    <source>
        <dbReference type="EMBL" id="ELA46315.1"/>
    </source>
</evidence>
<dbReference type="InterPro" id="IPR045055">
    <property type="entry name" value="DNA2/NAM7-like"/>
</dbReference>
<dbReference type="OrthoDB" id="6513042at2759"/>
<keyword evidence="2" id="KW-0547">Nucleotide-binding</keyword>
<dbReference type="InterPro" id="IPR047187">
    <property type="entry name" value="SF1_C_Upf1"/>
</dbReference>
<feature type="region of interest" description="CC/SHH/C" evidence="7">
    <location>
        <begin position="15"/>
        <end position="43"/>
    </location>
</feature>